<sequence length="103" mass="11595">MDGYVAVARRSEVKPGFIKPFRYKGKRYVLVEYGGTLYCFDGLCPHEEGPLEFGQMYDKYLYCSYHQAVFDVTSGKPLPGSPTENGLNSHPVSVRDGTVYVML</sequence>
<keyword evidence="1" id="KW-0001">2Fe-2S</keyword>
<evidence type="ECO:0000256" key="1">
    <source>
        <dbReference type="ARBA" id="ARBA00022714"/>
    </source>
</evidence>
<accession>A0A2R6B1T2</accession>
<evidence type="ECO:0000259" key="6">
    <source>
        <dbReference type="PROSITE" id="PS51296"/>
    </source>
</evidence>
<evidence type="ECO:0000256" key="2">
    <source>
        <dbReference type="ARBA" id="ARBA00022723"/>
    </source>
</evidence>
<dbReference type="Gene3D" id="2.102.10.10">
    <property type="entry name" value="Rieske [2Fe-2S] iron-sulphur domain"/>
    <property type="match status" value="1"/>
</dbReference>
<dbReference type="GO" id="GO:0051537">
    <property type="term" value="F:2 iron, 2 sulfur cluster binding"/>
    <property type="evidence" value="ECO:0007669"/>
    <property type="project" value="UniProtKB-KW"/>
</dbReference>
<name>A0A2R6B1T2_9ARCH</name>
<evidence type="ECO:0000256" key="5">
    <source>
        <dbReference type="ARBA" id="ARBA00034078"/>
    </source>
</evidence>
<reference evidence="7 8" key="1">
    <citation type="submission" date="2017-04" db="EMBL/GenBank/DDBJ databases">
        <title>Novel microbial lineages endemic to geothermal iron-oxide mats fill important gaps in the evolutionary history of Archaea.</title>
        <authorList>
            <person name="Jay Z.J."/>
            <person name="Beam J.P."/>
            <person name="Dlakic M."/>
            <person name="Rusch D.B."/>
            <person name="Kozubal M.A."/>
            <person name="Inskeep W.P."/>
        </authorList>
    </citation>
    <scope>NUCLEOTIDE SEQUENCE [LARGE SCALE GENOMIC DNA]</scope>
    <source>
        <strain evidence="7">ECH_B_SAG-M15</strain>
    </source>
</reference>
<dbReference type="InterPro" id="IPR017941">
    <property type="entry name" value="Rieske_2Fe-2S"/>
</dbReference>
<comment type="caution">
    <text evidence="7">The sequence shown here is derived from an EMBL/GenBank/DDBJ whole genome shotgun (WGS) entry which is preliminary data.</text>
</comment>
<dbReference type="PROSITE" id="PS51296">
    <property type="entry name" value="RIESKE"/>
    <property type="match status" value="1"/>
</dbReference>
<keyword evidence="3" id="KW-0408">Iron</keyword>
<dbReference type="Proteomes" id="UP000240490">
    <property type="component" value="Unassembled WGS sequence"/>
</dbReference>
<dbReference type="InterPro" id="IPR036922">
    <property type="entry name" value="Rieske_2Fe-2S_sf"/>
</dbReference>
<comment type="cofactor">
    <cofactor evidence="5">
        <name>[2Fe-2S] cluster</name>
        <dbReference type="ChEBI" id="CHEBI:190135"/>
    </cofactor>
</comment>
<protein>
    <recommendedName>
        <fullName evidence="6">Rieske domain-containing protein</fullName>
    </recommendedName>
</protein>
<evidence type="ECO:0000313" key="8">
    <source>
        <dbReference type="Proteomes" id="UP000240490"/>
    </source>
</evidence>
<evidence type="ECO:0000256" key="3">
    <source>
        <dbReference type="ARBA" id="ARBA00023004"/>
    </source>
</evidence>
<dbReference type="SUPFAM" id="SSF50022">
    <property type="entry name" value="ISP domain"/>
    <property type="match status" value="1"/>
</dbReference>
<keyword evidence="4" id="KW-0411">Iron-sulfur</keyword>
<dbReference type="GO" id="GO:0046872">
    <property type="term" value="F:metal ion binding"/>
    <property type="evidence" value="ECO:0007669"/>
    <property type="project" value="UniProtKB-KW"/>
</dbReference>
<dbReference type="AlphaFoldDB" id="A0A2R6B1T2"/>
<evidence type="ECO:0000313" key="7">
    <source>
        <dbReference type="EMBL" id="PSN92458.1"/>
    </source>
</evidence>
<dbReference type="PANTHER" id="PTHR21496">
    <property type="entry name" value="FERREDOXIN-RELATED"/>
    <property type="match status" value="1"/>
</dbReference>
<evidence type="ECO:0000256" key="4">
    <source>
        <dbReference type="ARBA" id="ARBA00023014"/>
    </source>
</evidence>
<organism evidence="7 8">
    <name type="scientific">Candidatus Marsarchaeota G2 archaeon ECH_B_SAG-M15</name>
    <dbReference type="NCBI Taxonomy" id="1978162"/>
    <lineage>
        <taxon>Archaea</taxon>
        <taxon>Candidatus Marsarchaeota</taxon>
        <taxon>Candidatus Marsarchaeota group 2</taxon>
    </lineage>
</organism>
<keyword evidence="2" id="KW-0479">Metal-binding</keyword>
<feature type="domain" description="Rieske" evidence="6">
    <location>
        <begin position="5"/>
        <end position="101"/>
    </location>
</feature>
<dbReference type="Pfam" id="PF00355">
    <property type="entry name" value="Rieske"/>
    <property type="match status" value="1"/>
</dbReference>
<dbReference type="EMBL" id="NEXJ01000023">
    <property type="protein sequence ID" value="PSN92458.1"/>
    <property type="molecule type" value="Genomic_DNA"/>
</dbReference>
<proteinExistence type="predicted"/>
<gene>
    <name evidence="7" type="ORF">B9Q08_01410</name>
</gene>
<dbReference type="PANTHER" id="PTHR21496:SF0">
    <property type="entry name" value="RIESKE DOMAIN-CONTAINING PROTEIN"/>
    <property type="match status" value="1"/>
</dbReference>